<evidence type="ECO:0000259" key="9">
    <source>
        <dbReference type="PROSITE" id="PS50109"/>
    </source>
</evidence>
<feature type="coiled-coil region" evidence="7">
    <location>
        <begin position="756"/>
        <end position="786"/>
    </location>
</feature>
<proteinExistence type="inferred from homology"/>
<dbReference type="SUPFAM" id="SSF55874">
    <property type="entry name" value="ATPase domain of HSP90 chaperone/DNA topoisomerase II/histidine kinase"/>
    <property type="match status" value="1"/>
</dbReference>
<keyword evidence="4" id="KW-0597">Phosphoprotein</keyword>
<evidence type="ECO:0000256" key="3">
    <source>
        <dbReference type="ARBA" id="ARBA00012438"/>
    </source>
</evidence>
<dbReference type="InterPro" id="IPR004358">
    <property type="entry name" value="Sig_transdc_His_kin-like_C"/>
</dbReference>
<dbReference type="InterPro" id="IPR029016">
    <property type="entry name" value="GAF-like_dom_sf"/>
</dbReference>
<dbReference type="PANTHER" id="PTHR43065">
    <property type="entry name" value="SENSOR HISTIDINE KINASE"/>
    <property type="match status" value="1"/>
</dbReference>
<feature type="domain" description="Phytochrome chromophore attachment site" evidence="8">
    <location>
        <begin position="601"/>
        <end position="739"/>
    </location>
</feature>
<organism evidence="10">
    <name type="scientific">Leptolyngbya boryana CZ1</name>
    <dbReference type="NCBI Taxonomy" id="3060204"/>
    <lineage>
        <taxon>Bacteria</taxon>
        <taxon>Bacillati</taxon>
        <taxon>Cyanobacteriota</taxon>
        <taxon>Cyanophyceae</taxon>
        <taxon>Leptolyngbyales</taxon>
        <taxon>Leptolyngbyaceae</taxon>
        <taxon>Leptolyngbya group</taxon>
        <taxon>Leptolyngbya</taxon>
    </lineage>
</organism>
<dbReference type="PROSITE" id="PS50109">
    <property type="entry name" value="HIS_KIN"/>
    <property type="match status" value="1"/>
</dbReference>
<dbReference type="InterPro" id="IPR016132">
    <property type="entry name" value="Phyto_chromo_attachment"/>
</dbReference>
<dbReference type="InterPro" id="IPR003661">
    <property type="entry name" value="HisK_dim/P_dom"/>
</dbReference>
<keyword evidence="6" id="KW-0902">Two-component regulatory system</keyword>
<accession>A0AA97AVB7</accession>
<evidence type="ECO:0000256" key="6">
    <source>
        <dbReference type="ARBA" id="ARBA00023012"/>
    </source>
</evidence>
<feature type="domain" description="Phytochrome chromophore attachment site" evidence="8">
    <location>
        <begin position="46"/>
        <end position="188"/>
    </location>
</feature>
<dbReference type="InterPro" id="IPR005467">
    <property type="entry name" value="His_kinase_dom"/>
</dbReference>
<feature type="domain" description="Histidine kinase" evidence="9">
    <location>
        <begin position="795"/>
        <end position="1053"/>
    </location>
</feature>
<dbReference type="CDD" id="cd00082">
    <property type="entry name" value="HisKA"/>
    <property type="match status" value="1"/>
</dbReference>
<evidence type="ECO:0000256" key="5">
    <source>
        <dbReference type="ARBA" id="ARBA00022777"/>
    </source>
</evidence>
<sequence>MPSMTIHGSHAPLPARSEECQHQLYLSVQYQKILIRILSRIRSSVPLASLCSTSCQDICRQLKIERVAIYRFNSDWSGSFMNQLGFAESPWDTLTAFGQDLVWQDSHLQQTEGGRYLKNEPFAVADIYEAGHSCCHIEVLEQFQIRAYAIAPIFVGAKLWGLIAAYQHSAPREWYPHEVSFLAQAGAHLGIAMQQAEILKQAEQRHTELQDAIARQRALTQVVGKIRSSVDTHIILDTACQELCKLLKLERAAVYRFNEDWSGEFVSQFGIVEPFWEQTNPFGKNLVWEDTHLQETQGGRYRNNESFAISDIYQAGHSRCHLDVLEQFKIRAYVLAPIFTGTKLWGLIAAYQHSSPRQWQPFEIEFLEQVGAQLGVAIQQAENLEQSKQRAIALQDAIARQRALTEVVGKIRSSLDIHLILKMTCQEVCKLLRVERVAVYRFNEDWSGEFISNFGMVEPQWDSINPFGQNLVWQDTHLQDTKGGRYRNNEHFAVNDIYQAGHSRCHLEILEQFKIRAYALTPIFVGRNLWGLLAAYQHSETRQWGEVEVEFLGQVASQLGVAMQSSNLLTQTQIRANELQQAAEQRRILFDIVVKMRESLNWETLVRAALPEVRRVLNADRVGILRFDPDSGYCSGEFIAEDVLPNLDSALNVKVHDRYGDQHLNQFSQGTAQVISDTTKLEAKLPYFDVIEWFQVKAQITVPLMEGDTLWGLLCIHQCGRTRQWEETELEFVTQVAAQISVALRQANLFQQSSLLGQTREEADQLAQALRDLRAAQLQIIHAEKMASLGQLVAGIAHEINNPINFIHGNLEHAEQYIQELLHCTMLYREHCPDSIPQIQAHWQNADLEFTVEDLPKMLESMKVGTERIRDIVTSLRNFSRLDEAEFKTVDIHDGIDSTLMILQHRLKPSIDSPMIQVVKDYDALPTVECYPGQLNQVFMNLLSNAIDAIEERNVERSPDRLATSPGKIRISTAMIDQDSISIRISDNGLGIDEATLSRLFDPFFTTKTIGKGTGLGLSISYQIVTEKHHGKLYCHSTSGQGAEFVVELPIRQAGVR</sequence>
<dbReference type="Gene3D" id="1.10.287.130">
    <property type="match status" value="1"/>
</dbReference>
<dbReference type="AlphaFoldDB" id="A0AA97AVB7"/>
<dbReference type="InterPro" id="IPR003594">
    <property type="entry name" value="HATPase_dom"/>
</dbReference>
<evidence type="ECO:0000256" key="7">
    <source>
        <dbReference type="SAM" id="Coils"/>
    </source>
</evidence>
<dbReference type="SUPFAM" id="SSF55781">
    <property type="entry name" value="GAF domain-like"/>
    <property type="match status" value="4"/>
</dbReference>
<comment type="similarity">
    <text evidence="2">In the N-terminal section; belongs to the phytochrome family.</text>
</comment>
<dbReference type="Pfam" id="PF01590">
    <property type="entry name" value="GAF"/>
    <property type="match status" value="4"/>
</dbReference>
<dbReference type="Gene3D" id="3.30.450.40">
    <property type="match status" value="4"/>
</dbReference>
<dbReference type="PRINTS" id="PR00344">
    <property type="entry name" value="BCTRLSENSOR"/>
</dbReference>
<dbReference type="SMART" id="SM00065">
    <property type="entry name" value="GAF"/>
    <property type="match status" value="4"/>
</dbReference>
<reference evidence="10" key="2">
    <citation type="submission" date="2023-07" db="EMBL/GenBank/DDBJ databases">
        <authorList>
            <person name="Bai X.-H."/>
            <person name="Wang H.-H."/>
            <person name="Wang J."/>
            <person name="Ma M.-Y."/>
            <person name="Hu H.-H."/>
            <person name="Song Z.-L."/>
            <person name="Ma H.-G."/>
            <person name="Fan Y."/>
            <person name="Du C.-Y."/>
            <person name="Xu J.-C."/>
        </authorList>
    </citation>
    <scope>NUCLEOTIDE SEQUENCE</scope>
    <source>
        <strain evidence="10">CZ1</strain>
    </source>
</reference>
<keyword evidence="7" id="KW-0175">Coiled coil</keyword>
<evidence type="ECO:0000259" key="8">
    <source>
        <dbReference type="PROSITE" id="PS50046"/>
    </source>
</evidence>
<reference evidence="10" key="1">
    <citation type="journal article" date="2023" name="Plants (Basel)">
        <title>Genomic Analysis of Leptolyngbya boryana CZ1 Reveals Efficient Carbon Fixation Modules.</title>
        <authorList>
            <person name="Bai X."/>
            <person name="Wang H."/>
            <person name="Cheng W."/>
            <person name="Wang J."/>
            <person name="Ma M."/>
            <person name="Hu H."/>
            <person name="Song Z."/>
            <person name="Ma H."/>
            <person name="Fan Y."/>
            <person name="Du C."/>
            <person name="Xu J."/>
        </authorList>
    </citation>
    <scope>NUCLEOTIDE SEQUENCE</scope>
    <source>
        <strain evidence="10">CZ1</strain>
    </source>
</reference>
<dbReference type="SMART" id="SM00387">
    <property type="entry name" value="HATPase_c"/>
    <property type="match status" value="1"/>
</dbReference>
<evidence type="ECO:0000256" key="4">
    <source>
        <dbReference type="ARBA" id="ARBA00022553"/>
    </source>
</evidence>
<name>A0AA97AVB7_LEPBY</name>
<gene>
    <name evidence="10" type="ORF">Q2T42_25575</name>
</gene>
<evidence type="ECO:0000313" key="10">
    <source>
        <dbReference type="EMBL" id="WNZ45161.1"/>
    </source>
</evidence>
<dbReference type="InterPro" id="IPR036890">
    <property type="entry name" value="HATPase_C_sf"/>
</dbReference>
<dbReference type="RefSeq" id="WP_316426897.1">
    <property type="nucleotide sequence ID" value="NZ_CP130144.1"/>
</dbReference>
<dbReference type="SUPFAM" id="SSF47384">
    <property type="entry name" value="Homodimeric domain of signal transducing histidine kinase"/>
    <property type="match status" value="1"/>
</dbReference>
<dbReference type="GO" id="GO:0000155">
    <property type="term" value="F:phosphorelay sensor kinase activity"/>
    <property type="evidence" value="ECO:0007669"/>
    <property type="project" value="InterPro"/>
</dbReference>
<evidence type="ECO:0000256" key="2">
    <source>
        <dbReference type="ARBA" id="ARBA00006402"/>
    </source>
</evidence>
<dbReference type="PROSITE" id="PS50046">
    <property type="entry name" value="PHYTOCHROME_2"/>
    <property type="match status" value="4"/>
</dbReference>
<comment type="catalytic activity">
    <reaction evidence="1">
        <text>ATP + protein L-histidine = ADP + protein N-phospho-L-histidine.</text>
        <dbReference type="EC" id="2.7.13.3"/>
    </reaction>
</comment>
<dbReference type="InterPro" id="IPR036097">
    <property type="entry name" value="HisK_dim/P_sf"/>
</dbReference>
<keyword evidence="5" id="KW-0418">Kinase</keyword>
<dbReference type="SMART" id="SM00388">
    <property type="entry name" value="HisKA"/>
    <property type="match status" value="1"/>
</dbReference>
<dbReference type="Pfam" id="PF02518">
    <property type="entry name" value="HATPase_c"/>
    <property type="match status" value="1"/>
</dbReference>
<dbReference type="EC" id="2.7.13.3" evidence="3"/>
<dbReference type="PANTHER" id="PTHR43065:SF50">
    <property type="entry name" value="HISTIDINE KINASE"/>
    <property type="match status" value="1"/>
</dbReference>
<dbReference type="EMBL" id="CP130144">
    <property type="protein sequence ID" value="WNZ45161.1"/>
    <property type="molecule type" value="Genomic_DNA"/>
</dbReference>
<feature type="coiled-coil region" evidence="7">
    <location>
        <begin position="192"/>
        <end position="219"/>
    </location>
</feature>
<feature type="domain" description="Phytochrome chromophore attachment site" evidence="8">
    <location>
        <begin position="416"/>
        <end position="558"/>
    </location>
</feature>
<dbReference type="InterPro" id="IPR003018">
    <property type="entry name" value="GAF"/>
</dbReference>
<evidence type="ECO:0000256" key="1">
    <source>
        <dbReference type="ARBA" id="ARBA00000085"/>
    </source>
</evidence>
<dbReference type="Gene3D" id="3.30.565.10">
    <property type="entry name" value="Histidine kinase-like ATPase, C-terminal domain"/>
    <property type="match status" value="1"/>
</dbReference>
<feature type="domain" description="Phytochrome chromophore attachment site" evidence="8">
    <location>
        <begin position="231"/>
        <end position="373"/>
    </location>
</feature>
<keyword evidence="5" id="KW-0808">Transferase</keyword>
<protein>
    <recommendedName>
        <fullName evidence="3">histidine kinase</fullName>
        <ecNumber evidence="3">2.7.13.3</ecNumber>
    </recommendedName>
</protein>